<dbReference type="Pfam" id="PF11716">
    <property type="entry name" value="MDMPI_N"/>
    <property type="match status" value="1"/>
</dbReference>
<dbReference type="SUPFAM" id="SSF109854">
    <property type="entry name" value="DinB/YfiT-like putative metalloenzymes"/>
    <property type="match status" value="1"/>
</dbReference>
<dbReference type="InterPro" id="IPR024344">
    <property type="entry name" value="MDMPI_metal-binding"/>
</dbReference>
<gene>
    <name evidence="2" type="ORF">SAMN04488539_0696</name>
</gene>
<dbReference type="InterPro" id="IPR034660">
    <property type="entry name" value="DinB/YfiT-like"/>
</dbReference>
<evidence type="ECO:0000313" key="2">
    <source>
        <dbReference type="EMBL" id="SDR94521.1"/>
    </source>
</evidence>
<sequence>MLAPMSFASTERECLAELLIDVGPDAPTLCEGWNTRDLAVHLFIRENRVAAALGIFLSPFAGALEKETARQKERDYEEVVREWAAGPPTLLRGVDKQLNTAEHFIHHEDVRRGAGLARPRRFGEGVEKQLLANAVAMGKMALRGVAAPVVLTPPALPQETIGGKRGVADRGDDVVRVFGAPGELLMWLSGRTSVEVRVEGPEALVNEVVVTLGV</sequence>
<dbReference type="STRING" id="1203190.GCA_000312345_00080"/>
<dbReference type="InterPro" id="IPR017517">
    <property type="entry name" value="Maleyloyr_isom"/>
</dbReference>
<accession>A0A1H1N5U6</accession>
<name>A0A1H1N5U6_9CORY</name>
<proteinExistence type="predicted"/>
<dbReference type="NCBIfam" id="TIGR03083">
    <property type="entry name" value="maleylpyruvate isomerase family mycothiol-dependent enzyme"/>
    <property type="match status" value="1"/>
</dbReference>
<dbReference type="eggNOG" id="COG0243">
    <property type="taxonomic scope" value="Bacteria"/>
</dbReference>
<dbReference type="NCBIfam" id="TIGR03085">
    <property type="entry name" value="TIGR03085 family metal-binding protein"/>
    <property type="match status" value="1"/>
</dbReference>
<protein>
    <submittedName>
        <fullName evidence="2">TIGR03085 family protein</fullName>
    </submittedName>
</protein>
<dbReference type="InterPro" id="IPR017519">
    <property type="entry name" value="CHP03085"/>
</dbReference>
<dbReference type="Proteomes" id="UP000182237">
    <property type="component" value="Chromosome I"/>
</dbReference>
<evidence type="ECO:0000259" key="1">
    <source>
        <dbReference type="Pfam" id="PF11716"/>
    </source>
</evidence>
<reference evidence="2 3" key="1">
    <citation type="submission" date="2016-10" db="EMBL/GenBank/DDBJ databases">
        <authorList>
            <person name="de Groot N.N."/>
        </authorList>
    </citation>
    <scope>NUCLEOTIDE SEQUENCE [LARGE SCALE GENOMIC DNA]</scope>
    <source>
        <strain evidence="2 3">DSM 45434</strain>
    </source>
</reference>
<dbReference type="GO" id="GO:0046872">
    <property type="term" value="F:metal ion binding"/>
    <property type="evidence" value="ECO:0007669"/>
    <property type="project" value="InterPro"/>
</dbReference>
<dbReference type="EMBL" id="LT629765">
    <property type="protein sequence ID" value="SDR94521.1"/>
    <property type="molecule type" value="Genomic_DNA"/>
</dbReference>
<feature type="domain" description="Mycothiol-dependent maleylpyruvate isomerase metal-binding" evidence="1">
    <location>
        <begin position="17"/>
        <end position="91"/>
    </location>
</feature>
<organism evidence="2 3">
    <name type="scientific">Corynebacterium timonense</name>
    <dbReference type="NCBI Taxonomy" id="441500"/>
    <lineage>
        <taxon>Bacteria</taxon>
        <taxon>Bacillati</taxon>
        <taxon>Actinomycetota</taxon>
        <taxon>Actinomycetes</taxon>
        <taxon>Mycobacteriales</taxon>
        <taxon>Corynebacteriaceae</taxon>
        <taxon>Corynebacterium</taxon>
    </lineage>
</organism>
<keyword evidence="3" id="KW-1185">Reference proteome</keyword>
<evidence type="ECO:0000313" key="3">
    <source>
        <dbReference type="Proteomes" id="UP000182237"/>
    </source>
</evidence>
<dbReference type="AlphaFoldDB" id="A0A1H1N5U6"/>